<comment type="similarity">
    <text evidence="3 9 11">Belongs to the uracil-DNA glycosylase (UDG) superfamily. UNG family.</text>
</comment>
<dbReference type="InterPro" id="IPR036895">
    <property type="entry name" value="Uracil-DNA_glycosylase-like_sf"/>
</dbReference>
<name>E7MND8_9FIRM</name>
<dbReference type="Gene3D" id="3.40.470.10">
    <property type="entry name" value="Uracil-DNA glycosylase-like domain"/>
    <property type="match status" value="1"/>
</dbReference>
<dbReference type="EMBL" id="AECQ01000024">
    <property type="protein sequence ID" value="EFW24417.1"/>
    <property type="molecule type" value="Genomic_DNA"/>
</dbReference>
<comment type="function">
    <text evidence="2 9 11">Excises uracil residues from the DNA which can arise as a result of misincorporation of dUMP residues by DNA polymerase or due to deamination of cytosine.</text>
</comment>
<evidence type="ECO:0000259" key="12">
    <source>
        <dbReference type="SMART" id="SM00986"/>
    </source>
</evidence>
<evidence type="ECO:0000256" key="7">
    <source>
        <dbReference type="ARBA" id="ARBA00022801"/>
    </source>
</evidence>
<keyword evidence="6 9" id="KW-0227">DNA damage</keyword>
<dbReference type="SMART" id="SM00986">
    <property type="entry name" value="UDG"/>
    <property type="match status" value="1"/>
</dbReference>
<dbReference type="eggNOG" id="COG0692">
    <property type="taxonomic scope" value="Bacteria"/>
</dbReference>
<dbReference type="FunFam" id="3.40.470.10:FF:000001">
    <property type="entry name" value="Uracil-DNA glycosylase"/>
    <property type="match status" value="1"/>
</dbReference>
<dbReference type="NCBIfam" id="TIGR00628">
    <property type="entry name" value="ung"/>
    <property type="match status" value="1"/>
</dbReference>
<dbReference type="HAMAP" id="MF_00148">
    <property type="entry name" value="UDG"/>
    <property type="match status" value="1"/>
</dbReference>
<dbReference type="NCBIfam" id="NF003591">
    <property type="entry name" value="PRK05254.1-4"/>
    <property type="match status" value="1"/>
</dbReference>
<comment type="catalytic activity">
    <reaction evidence="1 9 11">
        <text>Hydrolyzes single-stranded DNA or mismatched double-stranded DNA and polynucleotides, releasing free uracil.</text>
        <dbReference type="EC" id="3.2.2.27"/>
    </reaction>
</comment>
<dbReference type="CDD" id="cd10027">
    <property type="entry name" value="UDG-F1-like"/>
    <property type="match status" value="1"/>
</dbReference>
<evidence type="ECO:0000256" key="10">
    <source>
        <dbReference type="PROSITE-ProRule" id="PRU10072"/>
    </source>
</evidence>
<comment type="subcellular location">
    <subcellularLocation>
        <location evidence="9">Cytoplasm</location>
    </subcellularLocation>
</comment>
<dbReference type="SMART" id="SM00987">
    <property type="entry name" value="UreE_C"/>
    <property type="match status" value="1"/>
</dbReference>
<proteinExistence type="inferred from homology"/>
<dbReference type="InterPro" id="IPR005122">
    <property type="entry name" value="Uracil-DNA_glycosylase-like"/>
</dbReference>
<feature type="active site" description="Proton acceptor" evidence="9 10">
    <location>
        <position position="72"/>
    </location>
</feature>
<dbReference type="HOGENOM" id="CLU_032162_3_0_9"/>
<keyword evidence="7 9" id="KW-0378">Hydrolase</keyword>
<evidence type="ECO:0000256" key="6">
    <source>
        <dbReference type="ARBA" id="ARBA00022763"/>
    </source>
</evidence>
<protein>
    <recommendedName>
        <fullName evidence="5 9">Uracil-DNA glycosylase</fullName>
        <shortName evidence="9">UDG</shortName>
        <ecNumber evidence="4 9">3.2.2.27</ecNumber>
    </recommendedName>
</protein>
<evidence type="ECO:0000256" key="3">
    <source>
        <dbReference type="ARBA" id="ARBA00008184"/>
    </source>
</evidence>
<evidence type="ECO:0000313" key="13">
    <source>
        <dbReference type="EMBL" id="EFW24417.1"/>
    </source>
</evidence>
<keyword evidence="14" id="KW-1185">Reference proteome</keyword>
<dbReference type="GO" id="GO:0097510">
    <property type="term" value="P:base-excision repair, AP site formation via deaminated base removal"/>
    <property type="evidence" value="ECO:0007669"/>
    <property type="project" value="TreeGrafter"/>
</dbReference>
<evidence type="ECO:0000256" key="11">
    <source>
        <dbReference type="RuleBase" id="RU003780"/>
    </source>
</evidence>
<dbReference type="PANTHER" id="PTHR11264:SF0">
    <property type="entry name" value="URACIL-DNA GLYCOSYLASE"/>
    <property type="match status" value="1"/>
</dbReference>
<feature type="domain" description="Uracil-DNA glycosylase-like" evidence="12">
    <location>
        <begin position="57"/>
        <end position="217"/>
    </location>
</feature>
<dbReference type="GO" id="GO:0004844">
    <property type="term" value="F:uracil DNA N-glycosylase activity"/>
    <property type="evidence" value="ECO:0007669"/>
    <property type="project" value="UniProtKB-UniRule"/>
</dbReference>
<evidence type="ECO:0000256" key="2">
    <source>
        <dbReference type="ARBA" id="ARBA00002631"/>
    </source>
</evidence>
<dbReference type="InterPro" id="IPR018085">
    <property type="entry name" value="Ura-DNA_Glyclase_AS"/>
</dbReference>
<dbReference type="NCBIfam" id="NF003592">
    <property type="entry name" value="PRK05254.1-5"/>
    <property type="match status" value="1"/>
</dbReference>
<comment type="caution">
    <text evidence="13">The sequence shown here is derived from an EMBL/GenBank/DDBJ whole genome shotgun (WGS) entry which is preliminary data.</text>
</comment>
<dbReference type="SUPFAM" id="SSF52141">
    <property type="entry name" value="Uracil-DNA glycosylase-like"/>
    <property type="match status" value="1"/>
</dbReference>
<gene>
    <name evidence="9 13" type="primary">ung</name>
    <name evidence="13" type="ORF">HMPREF9430_01058</name>
</gene>
<dbReference type="NCBIfam" id="NF003588">
    <property type="entry name" value="PRK05254.1-1"/>
    <property type="match status" value="1"/>
</dbReference>
<dbReference type="PANTHER" id="PTHR11264">
    <property type="entry name" value="URACIL-DNA GLYCOSYLASE"/>
    <property type="match status" value="1"/>
</dbReference>
<keyword evidence="9" id="KW-0963">Cytoplasm</keyword>
<dbReference type="EC" id="3.2.2.27" evidence="4 9"/>
<evidence type="ECO:0000256" key="9">
    <source>
        <dbReference type="HAMAP-Rule" id="MF_00148"/>
    </source>
</evidence>
<evidence type="ECO:0000256" key="5">
    <source>
        <dbReference type="ARBA" id="ARBA00018429"/>
    </source>
</evidence>
<keyword evidence="13" id="KW-0326">Glycosidase</keyword>
<dbReference type="Pfam" id="PF03167">
    <property type="entry name" value="UDG"/>
    <property type="match status" value="1"/>
</dbReference>
<evidence type="ECO:0000256" key="4">
    <source>
        <dbReference type="ARBA" id="ARBA00012030"/>
    </source>
</evidence>
<evidence type="ECO:0000256" key="1">
    <source>
        <dbReference type="ARBA" id="ARBA00001400"/>
    </source>
</evidence>
<organism evidence="13 14">
    <name type="scientific">Solobacterium moorei F0204</name>
    <dbReference type="NCBI Taxonomy" id="706433"/>
    <lineage>
        <taxon>Bacteria</taxon>
        <taxon>Bacillati</taxon>
        <taxon>Bacillota</taxon>
        <taxon>Erysipelotrichia</taxon>
        <taxon>Erysipelotrichales</taxon>
        <taxon>Erysipelotrichaceae</taxon>
        <taxon>Solobacterium</taxon>
    </lineage>
</organism>
<dbReference type="STRING" id="706433.HMPREF9430_01058"/>
<reference evidence="13 14" key="1">
    <citation type="submission" date="2010-08" db="EMBL/GenBank/DDBJ databases">
        <authorList>
            <person name="Weinstock G."/>
            <person name="Sodergren E."/>
            <person name="Clifton S."/>
            <person name="Fulton L."/>
            <person name="Fulton B."/>
            <person name="Courtney L."/>
            <person name="Fronick C."/>
            <person name="Harrison M."/>
            <person name="Strong C."/>
            <person name="Farmer C."/>
            <person name="Delahaunty K."/>
            <person name="Markovic C."/>
            <person name="Hall O."/>
            <person name="Minx P."/>
            <person name="Tomlinson C."/>
            <person name="Mitreva M."/>
            <person name="Hou S."/>
            <person name="Chen J."/>
            <person name="Wollam A."/>
            <person name="Pepin K.H."/>
            <person name="Johnson M."/>
            <person name="Bhonagiri V."/>
            <person name="Zhang X."/>
            <person name="Suruliraj S."/>
            <person name="Warren W."/>
            <person name="Chinwalla A."/>
            <person name="Mardis E.R."/>
            <person name="Wilson R.K."/>
        </authorList>
    </citation>
    <scope>NUCLEOTIDE SEQUENCE [LARGE SCALE GENOMIC DNA]</scope>
    <source>
        <strain evidence="13 14">F0204</strain>
    </source>
</reference>
<dbReference type="AlphaFoldDB" id="E7MND8"/>
<evidence type="ECO:0000313" key="14">
    <source>
        <dbReference type="Proteomes" id="UP000004097"/>
    </source>
</evidence>
<keyword evidence="8 9" id="KW-0234">DNA repair</keyword>
<sequence length="232" mass="26924">MIFYIRGASTGMDNQWTEWLHQEWKKEYFLKLSEFLKNAYETKEIYPPKRQVFSAFHHCDYSDIKVVILGQDPYHQKGQAHGLCFSVNPGVKIPPSLLNMYKELQAEYGYPIPNNGYLVPWAKQGVFLLNTVMTVEDSHPQSHAGMGWEIFTDHVIQKINEKKESVVFLLWGRAARNKACMIDKTKHLILEAAHPSPLSAYNGFFGCNHFKKANEFLEKNNREGIDWQIKNI</sequence>
<accession>E7MND8</accession>
<dbReference type="GO" id="GO:0005737">
    <property type="term" value="C:cytoplasm"/>
    <property type="evidence" value="ECO:0007669"/>
    <property type="project" value="UniProtKB-SubCell"/>
</dbReference>
<evidence type="ECO:0000256" key="8">
    <source>
        <dbReference type="ARBA" id="ARBA00023204"/>
    </source>
</evidence>
<dbReference type="InterPro" id="IPR002043">
    <property type="entry name" value="UDG_fam1"/>
</dbReference>
<dbReference type="Proteomes" id="UP000004097">
    <property type="component" value="Unassembled WGS sequence"/>
</dbReference>
<dbReference type="NCBIfam" id="NF003589">
    <property type="entry name" value="PRK05254.1-2"/>
    <property type="match status" value="1"/>
</dbReference>
<dbReference type="PROSITE" id="PS00130">
    <property type="entry name" value="U_DNA_GLYCOSYLASE"/>
    <property type="match status" value="1"/>
</dbReference>